<protein>
    <submittedName>
        <fullName evidence="3">Dual specificity phosphatase, catalytic domain</fullName>
    </submittedName>
</protein>
<dbReference type="PROSITE" id="PS50056">
    <property type="entry name" value="TYR_PHOSPHATASE_2"/>
    <property type="match status" value="1"/>
</dbReference>
<evidence type="ECO:0000313" key="3">
    <source>
        <dbReference type="EMBL" id="CAB9531685.1"/>
    </source>
</evidence>
<evidence type="ECO:0000313" key="4">
    <source>
        <dbReference type="Proteomes" id="UP001153069"/>
    </source>
</evidence>
<keyword evidence="1" id="KW-0732">Signal</keyword>
<dbReference type="InterPro" id="IPR000387">
    <property type="entry name" value="Tyr_Pase_dom"/>
</dbReference>
<dbReference type="EMBL" id="CAICTM010003841">
    <property type="protein sequence ID" value="CAB9531685.1"/>
    <property type="molecule type" value="Genomic_DNA"/>
</dbReference>
<dbReference type="OrthoDB" id="542841at2759"/>
<keyword evidence="4" id="KW-1185">Reference proteome</keyword>
<proteinExistence type="predicted"/>
<feature type="signal peptide" evidence="1">
    <location>
        <begin position="1"/>
        <end position="22"/>
    </location>
</feature>
<dbReference type="SUPFAM" id="SSF52799">
    <property type="entry name" value="(Phosphotyrosine protein) phosphatases II"/>
    <property type="match status" value="1"/>
</dbReference>
<dbReference type="AlphaFoldDB" id="A0A9N8I0G2"/>
<organism evidence="3 4">
    <name type="scientific">Seminavis robusta</name>
    <dbReference type="NCBI Taxonomy" id="568900"/>
    <lineage>
        <taxon>Eukaryota</taxon>
        <taxon>Sar</taxon>
        <taxon>Stramenopiles</taxon>
        <taxon>Ochrophyta</taxon>
        <taxon>Bacillariophyta</taxon>
        <taxon>Bacillariophyceae</taxon>
        <taxon>Bacillariophycidae</taxon>
        <taxon>Naviculales</taxon>
        <taxon>Naviculaceae</taxon>
        <taxon>Seminavis</taxon>
    </lineage>
</organism>
<evidence type="ECO:0000259" key="2">
    <source>
        <dbReference type="PROSITE" id="PS50056"/>
    </source>
</evidence>
<feature type="domain" description="Tyrosine specific protein phosphatases" evidence="2">
    <location>
        <begin position="161"/>
        <end position="203"/>
    </location>
</feature>
<comment type="caution">
    <text evidence="3">The sequence shown here is derived from an EMBL/GenBank/DDBJ whole genome shotgun (WGS) entry which is preliminary data.</text>
</comment>
<dbReference type="InterPro" id="IPR029021">
    <property type="entry name" value="Prot-tyrosine_phosphatase-like"/>
</dbReference>
<dbReference type="Pfam" id="PF22785">
    <property type="entry name" value="Tc-R-P"/>
    <property type="match status" value="1"/>
</dbReference>
<feature type="chain" id="PRO_5040118637" evidence="1">
    <location>
        <begin position="23"/>
        <end position="241"/>
    </location>
</feature>
<name>A0A9N8I0G2_9STRA</name>
<evidence type="ECO:0000256" key="1">
    <source>
        <dbReference type="SAM" id="SignalP"/>
    </source>
</evidence>
<accession>A0A9N8I0G2</accession>
<sequence>MTTLLRALWLFPFALQLGRVASLLSFTTPERVGRLVQLRACDGQKEDLPCCPSSNFPLEFFKTPGNSDTPHNFGPASPLDTILYTAEQPGKSCRQRDDDKISAASVQEWIQFVRGQGVTNVVTLLNEDELDVYEEPGLKELLTQAGMSCYIAPMGDLGACDRVFDVVRQVEADGEKVVCHCTGGIGRAGRVAAAWLVHRYNLSPEVATLIVLDQAYKSGVKRLGHTEKLSGWIGYDYGFAT</sequence>
<dbReference type="Proteomes" id="UP001153069">
    <property type="component" value="Unassembled WGS sequence"/>
</dbReference>
<dbReference type="Gene3D" id="3.90.190.10">
    <property type="entry name" value="Protein tyrosine phosphatase superfamily"/>
    <property type="match status" value="1"/>
</dbReference>
<gene>
    <name evidence="3" type="ORF">SEMRO_3843_G351420.1</name>
</gene>
<reference evidence="3" key="1">
    <citation type="submission" date="2020-06" db="EMBL/GenBank/DDBJ databases">
        <authorList>
            <consortium name="Plant Systems Biology data submission"/>
        </authorList>
    </citation>
    <scope>NUCLEOTIDE SEQUENCE</scope>
    <source>
        <strain evidence="3">D6</strain>
    </source>
</reference>